<dbReference type="InParanoid" id="A0A067M035"/>
<dbReference type="AlphaFoldDB" id="A0A067M035"/>
<protein>
    <submittedName>
        <fullName evidence="1">Uncharacterized protein</fullName>
    </submittedName>
</protein>
<dbReference type="EMBL" id="KL198082">
    <property type="protein sequence ID" value="KDQ09098.1"/>
    <property type="molecule type" value="Genomic_DNA"/>
</dbReference>
<organism evidence="1 2">
    <name type="scientific">Botryobasidium botryosum (strain FD-172 SS1)</name>
    <dbReference type="NCBI Taxonomy" id="930990"/>
    <lineage>
        <taxon>Eukaryota</taxon>
        <taxon>Fungi</taxon>
        <taxon>Dikarya</taxon>
        <taxon>Basidiomycota</taxon>
        <taxon>Agaricomycotina</taxon>
        <taxon>Agaricomycetes</taxon>
        <taxon>Cantharellales</taxon>
        <taxon>Botryobasidiaceae</taxon>
        <taxon>Botryobasidium</taxon>
    </lineage>
</organism>
<gene>
    <name evidence="1" type="ORF">BOTBODRAFT_37341</name>
</gene>
<evidence type="ECO:0000313" key="1">
    <source>
        <dbReference type="EMBL" id="KDQ09098.1"/>
    </source>
</evidence>
<keyword evidence="2" id="KW-1185">Reference proteome</keyword>
<proteinExistence type="predicted"/>
<accession>A0A067M035</accession>
<evidence type="ECO:0000313" key="2">
    <source>
        <dbReference type="Proteomes" id="UP000027195"/>
    </source>
</evidence>
<reference evidence="2" key="1">
    <citation type="journal article" date="2014" name="Proc. Natl. Acad. Sci. U.S.A.">
        <title>Extensive sampling of basidiomycete genomes demonstrates inadequacy of the white-rot/brown-rot paradigm for wood decay fungi.</title>
        <authorList>
            <person name="Riley R."/>
            <person name="Salamov A.A."/>
            <person name="Brown D.W."/>
            <person name="Nagy L.G."/>
            <person name="Floudas D."/>
            <person name="Held B.W."/>
            <person name="Levasseur A."/>
            <person name="Lombard V."/>
            <person name="Morin E."/>
            <person name="Otillar R."/>
            <person name="Lindquist E.A."/>
            <person name="Sun H."/>
            <person name="LaButti K.M."/>
            <person name="Schmutz J."/>
            <person name="Jabbour D."/>
            <person name="Luo H."/>
            <person name="Baker S.E."/>
            <person name="Pisabarro A.G."/>
            <person name="Walton J.D."/>
            <person name="Blanchette R.A."/>
            <person name="Henrissat B."/>
            <person name="Martin F."/>
            <person name="Cullen D."/>
            <person name="Hibbett D.S."/>
            <person name="Grigoriev I.V."/>
        </authorList>
    </citation>
    <scope>NUCLEOTIDE SEQUENCE [LARGE SCALE GENOMIC DNA]</scope>
    <source>
        <strain evidence="2">FD-172 SS1</strain>
    </source>
</reference>
<dbReference type="Proteomes" id="UP000027195">
    <property type="component" value="Unassembled WGS sequence"/>
</dbReference>
<name>A0A067M035_BOTB1</name>
<sequence>MLLSSFSDPSFCSTYSRSHTHVFSLLEKYYTLAQGSSMTYLLRVAFICQLQATSISSLHCYLRSPFSMYL</sequence>
<dbReference type="HOGENOM" id="CLU_2757455_0_0_1"/>